<organism evidence="2">
    <name type="scientific">Anguilla anguilla</name>
    <name type="common">European freshwater eel</name>
    <name type="synonym">Muraena anguilla</name>
    <dbReference type="NCBI Taxonomy" id="7936"/>
    <lineage>
        <taxon>Eukaryota</taxon>
        <taxon>Metazoa</taxon>
        <taxon>Chordata</taxon>
        <taxon>Craniata</taxon>
        <taxon>Vertebrata</taxon>
        <taxon>Euteleostomi</taxon>
        <taxon>Actinopterygii</taxon>
        <taxon>Neopterygii</taxon>
        <taxon>Teleostei</taxon>
        <taxon>Anguilliformes</taxon>
        <taxon>Anguillidae</taxon>
        <taxon>Anguilla</taxon>
    </lineage>
</organism>
<evidence type="ECO:0000313" key="2">
    <source>
        <dbReference type="EMBL" id="JAH07780.1"/>
    </source>
</evidence>
<reference evidence="2" key="2">
    <citation type="journal article" date="2015" name="Fish Shellfish Immunol.">
        <title>Early steps in the European eel (Anguilla anguilla)-Vibrio vulnificus interaction in the gills: Role of the RtxA13 toxin.</title>
        <authorList>
            <person name="Callol A."/>
            <person name="Pajuelo D."/>
            <person name="Ebbesson L."/>
            <person name="Teles M."/>
            <person name="MacKenzie S."/>
            <person name="Amaro C."/>
        </authorList>
    </citation>
    <scope>NUCLEOTIDE SEQUENCE</scope>
</reference>
<feature type="compositionally biased region" description="Gly residues" evidence="1">
    <location>
        <begin position="26"/>
        <end position="36"/>
    </location>
</feature>
<feature type="region of interest" description="Disordered" evidence="1">
    <location>
        <begin position="1"/>
        <end position="36"/>
    </location>
</feature>
<protein>
    <submittedName>
        <fullName evidence="2">Uncharacterized protein</fullName>
    </submittedName>
</protein>
<evidence type="ECO:0000256" key="1">
    <source>
        <dbReference type="SAM" id="MobiDB-lite"/>
    </source>
</evidence>
<reference evidence="2" key="1">
    <citation type="submission" date="2014-11" db="EMBL/GenBank/DDBJ databases">
        <authorList>
            <person name="Amaro Gonzalez C."/>
        </authorList>
    </citation>
    <scope>NUCLEOTIDE SEQUENCE</scope>
</reference>
<dbReference type="EMBL" id="GBXM01100797">
    <property type="protein sequence ID" value="JAH07780.1"/>
    <property type="molecule type" value="Transcribed_RNA"/>
</dbReference>
<sequence>MQSEVHDLTGPRGLRLTPGVTRANGSGPGEVGGRGAGCVMEERSFAILTDASL</sequence>
<dbReference type="AlphaFoldDB" id="A0A0E9PUN7"/>
<accession>A0A0E9PUN7</accession>
<proteinExistence type="predicted"/>
<name>A0A0E9PUN7_ANGAN</name>